<dbReference type="RefSeq" id="WP_141371443.1">
    <property type="nucleotide sequence ID" value="NZ_BJLQ01000038.1"/>
</dbReference>
<keyword evidence="3" id="KW-1185">Reference proteome</keyword>
<sequence length="70" mass="7112">MSSTRELADGAAMQFGAQSLAVALGVAPATPPTIHLPSLAQRLVPGRSPLEATGWATPDEPPATGPSVHR</sequence>
<dbReference type="AlphaFoldDB" id="A0A4Y3KNS0"/>
<accession>A0A4Y3KNS0</accession>
<reference evidence="2 3" key="1">
    <citation type="submission" date="2019-06" db="EMBL/GenBank/DDBJ databases">
        <title>Whole genome shotgun sequence of Cellulomonas gelida NBRC 3748.</title>
        <authorList>
            <person name="Hosoyama A."/>
            <person name="Uohara A."/>
            <person name="Ohji S."/>
            <person name="Ichikawa N."/>
        </authorList>
    </citation>
    <scope>NUCLEOTIDE SEQUENCE [LARGE SCALE GENOMIC DNA]</scope>
    <source>
        <strain evidence="2 3">NBRC 3748</strain>
    </source>
</reference>
<dbReference type="OrthoDB" id="9926747at2"/>
<evidence type="ECO:0000313" key="2">
    <source>
        <dbReference type="EMBL" id="GEA85543.1"/>
    </source>
</evidence>
<dbReference type="Proteomes" id="UP000320461">
    <property type="component" value="Unassembled WGS sequence"/>
</dbReference>
<feature type="region of interest" description="Disordered" evidence="1">
    <location>
        <begin position="49"/>
        <end position="70"/>
    </location>
</feature>
<name>A0A4Y3KNS0_9CELL</name>
<organism evidence="2 3">
    <name type="scientific">Cellulomonas gelida</name>
    <dbReference type="NCBI Taxonomy" id="1712"/>
    <lineage>
        <taxon>Bacteria</taxon>
        <taxon>Bacillati</taxon>
        <taxon>Actinomycetota</taxon>
        <taxon>Actinomycetes</taxon>
        <taxon>Micrococcales</taxon>
        <taxon>Cellulomonadaceae</taxon>
        <taxon>Cellulomonas</taxon>
    </lineage>
</organism>
<dbReference type="EMBL" id="BJLQ01000038">
    <property type="protein sequence ID" value="GEA85543.1"/>
    <property type="molecule type" value="Genomic_DNA"/>
</dbReference>
<proteinExistence type="predicted"/>
<gene>
    <name evidence="2" type="ORF">CGE01nite_27940</name>
</gene>
<evidence type="ECO:0000256" key="1">
    <source>
        <dbReference type="SAM" id="MobiDB-lite"/>
    </source>
</evidence>
<comment type="caution">
    <text evidence="2">The sequence shown here is derived from an EMBL/GenBank/DDBJ whole genome shotgun (WGS) entry which is preliminary data.</text>
</comment>
<evidence type="ECO:0000313" key="3">
    <source>
        <dbReference type="Proteomes" id="UP000320461"/>
    </source>
</evidence>
<protein>
    <submittedName>
        <fullName evidence="2">Uncharacterized protein</fullName>
    </submittedName>
</protein>